<accession>A0A0F9S364</accession>
<protein>
    <submittedName>
        <fullName evidence="1">Uncharacterized protein</fullName>
    </submittedName>
</protein>
<reference evidence="1" key="1">
    <citation type="journal article" date="2015" name="Nature">
        <title>Complex archaea that bridge the gap between prokaryotes and eukaryotes.</title>
        <authorList>
            <person name="Spang A."/>
            <person name="Saw J.H."/>
            <person name="Jorgensen S.L."/>
            <person name="Zaremba-Niedzwiedzka K."/>
            <person name="Martijn J."/>
            <person name="Lind A.E."/>
            <person name="van Eijk R."/>
            <person name="Schleper C."/>
            <person name="Guy L."/>
            <person name="Ettema T.J."/>
        </authorList>
    </citation>
    <scope>NUCLEOTIDE SEQUENCE</scope>
</reference>
<gene>
    <name evidence="1" type="ORF">LCGC14_0521490</name>
</gene>
<proteinExistence type="predicted"/>
<dbReference type="AlphaFoldDB" id="A0A0F9S364"/>
<comment type="caution">
    <text evidence="1">The sequence shown here is derived from an EMBL/GenBank/DDBJ whole genome shotgun (WGS) entry which is preliminary data.</text>
</comment>
<name>A0A0F9S364_9ZZZZ</name>
<organism evidence="1">
    <name type="scientific">marine sediment metagenome</name>
    <dbReference type="NCBI Taxonomy" id="412755"/>
    <lineage>
        <taxon>unclassified sequences</taxon>
        <taxon>metagenomes</taxon>
        <taxon>ecological metagenomes</taxon>
    </lineage>
</organism>
<evidence type="ECO:0000313" key="1">
    <source>
        <dbReference type="EMBL" id="KKN61494.1"/>
    </source>
</evidence>
<sequence length="78" mass="9069">MPYPNEHAARILSPGGFSEFRRKQIAPGLSLILGKLKGSIRWVTQAYRFNKKNYTSEKARKWLKDHNINYKSFEVASK</sequence>
<dbReference type="EMBL" id="LAZR01000656">
    <property type="protein sequence ID" value="KKN61494.1"/>
    <property type="molecule type" value="Genomic_DNA"/>
</dbReference>